<sequence length="164" mass="18702">MPIIALELKANCVNVTNLKPGDYTDHRWYLKLKCGSCGEQAPNWQYATVEESHQLAKGHGTAHILMKCPLCSRSNSLEILPDSYQSYSIEKNEKFQTIVKFDCRGLEPVDFDPRVGWQAEGVESGTLFEDIDLNDKEWAEYDEKVNEPVEINSIECRFVVVKSK</sequence>
<evidence type="ECO:0000313" key="1">
    <source>
        <dbReference type="Proteomes" id="UP000887580"/>
    </source>
</evidence>
<name>A0AC35GVW9_9BILA</name>
<reference evidence="2" key="1">
    <citation type="submission" date="2022-11" db="UniProtKB">
        <authorList>
            <consortium name="WormBaseParasite"/>
        </authorList>
    </citation>
    <scope>IDENTIFICATION</scope>
</reference>
<accession>A0AC35GVW9</accession>
<organism evidence="1 2">
    <name type="scientific">Panagrolaimus sp. PS1159</name>
    <dbReference type="NCBI Taxonomy" id="55785"/>
    <lineage>
        <taxon>Eukaryota</taxon>
        <taxon>Metazoa</taxon>
        <taxon>Ecdysozoa</taxon>
        <taxon>Nematoda</taxon>
        <taxon>Chromadorea</taxon>
        <taxon>Rhabditida</taxon>
        <taxon>Tylenchina</taxon>
        <taxon>Panagrolaimomorpha</taxon>
        <taxon>Panagrolaimoidea</taxon>
        <taxon>Panagrolaimidae</taxon>
        <taxon>Panagrolaimus</taxon>
    </lineage>
</organism>
<evidence type="ECO:0000313" key="2">
    <source>
        <dbReference type="WBParaSite" id="PS1159_v2.g9331.t1"/>
    </source>
</evidence>
<protein>
    <submittedName>
        <fullName evidence="2">Uncharacterized protein</fullName>
    </submittedName>
</protein>
<proteinExistence type="predicted"/>
<dbReference type="WBParaSite" id="PS1159_v2.g9331.t1">
    <property type="protein sequence ID" value="PS1159_v2.g9331.t1"/>
    <property type="gene ID" value="PS1159_v2.g9331"/>
</dbReference>
<dbReference type="Proteomes" id="UP000887580">
    <property type="component" value="Unplaced"/>
</dbReference>